<dbReference type="AlphaFoldDB" id="A0A645JRZ5"/>
<evidence type="ECO:0000313" key="1">
    <source>
        <dbReference type="EMBL" id="MPN62193.1"/>
    </source>
</evidence>
<name>A0A645JRZ5_9ZZZZ</name>
<gene>
    <name evidence="1" type="ORF">SDC9_209940</name>
</gene>
<proteinExistence type="predicted"/>
<organism evidence="1">
    <name type="scientific">bioreactor metagenome</name>
    <dbReference type="NCBI Taxonomy" id="1076179"/>
    <lineage>
        <taxon>unclassified sequences</taxon>
        <taxon>metagenomes</taxon>
        <taxon>ecological metagenomes</taxon>
    </lineage>
</organism>
<comment type="caution">
    <text evidence="1">The sequence shown here is derived from an EMBL/GenBank/DDBJ whole genome shotgun (WGS) entry which is preliminary data.</text>
</comment>
<sequence>MIEERRKEVEADLEMAIQKGRRSGMSDQEILQLIDLIMEG</sequence>
<protein>
    <submittedName>
        <fullName evidence="1">Uncharacterized protein</fullName>
    </submittedName>
</protein>
<dbReference type="EMBL" id="VSSQ01139862">
    <property type="protein sequence ID" value="MPN62193.1"/>
    <property type="molecule type" value="Genomic_DNA"/>
</dbReference>
<accession>A0A645JRZ5</accession>
<reference evidence="1" key="1">
    <citation type="submission" date="2019-08" db="EMBL/GenBank/DDBJ databases">
        <authorList>
            <person name="Kucharzyk K."/>
            <person name="Murdoch R.W."/>
            <person name="Higgins S."/>
            <person name="Loffler F."/>
        </authorList>
    </citation>
    <scope>NUCLEOTIDE SEQUENCE</scope>
</reference>